<proteinExistence type="predicted"/>
<gene>
    <name evidence="1" type="ORF">BO225_01455</name>
</gene>
<accession>A0A1U7NQ55</accession>
<dbReference type="OrthoDB" id="9810101at2"/>
<evidence type="ECO:0000313" key="2">
    <source>
        <dbReference type="Proteomes" id="UP000186705"/>
    </source>
</evidence>
<organism evidence="1 2">
    <name type="scientific">Dubosiella newyorkensis</name>
    <dbReference type="NCBI Taxonomy" id="1862672"/>
    <lineage>
        <taxon>Bacteria</taxon>
        <taxon>Bacillati</taxon>
        <taxon>Bacillota</taxon>
        <taxon>Erysipelotrichia</taxon>
        <taxon>Erysipelotrichales</taxon>
        <taxon>Erysipelotrichaceae</taxon>
        <taxon>Dubosiella</taxon>
    </lineage>
</organism>
<evidence type="ECO:0008006" key="3">
    <source>
        <dbReference type="Google" id="ProtNLM"/>
    </source>
</evidence>
<dbReference type="SFLD" id="SFLDG01140">
    <property type="entry name" value="C2.B:_Phosphomannomutase_and_P"/>
    <property type="match status" value="1"/>
</dbReference>
<dbReference type="InterPro" id="IPR000150">
    <property type="entry name" value="Cof"/>
</dbReference>
<protein>
    <recommendedName>
        <fullName evidence="3">Hydrolase</fullName>
    </recommendedName>
</protein>
<dbReference type="Gene3D" id="3.40.50.1000">
    <property type="entry name" value="HAD superfamily/HAD-like"/>
    <property type="match status" value="1"/>
</dbReference>
<dbReference type="AlphaFoldDB" id="A0A1U7NQ55"/>
<dbReference type="Gene3D" id="3.30.1240.10">
    <property type="match status" value="1"/>
</dbReference>
<name>A0A1U7NQ55_9FIRM</name>
<dbReference type="GO" id="GO:0005829">
    <property type="term" value="C:cytosol"/>
    <property type="evidence" value="ECO:0007669"/>
    <property type="project" value="TreeGrafter"/>
</dbReference>
<sequence length="276" mass="30495">MQAVFLDADGTLFHHEGYIPDSAKKAIQKAQANGHKIILCTGRQLVEIYGDLATIDYDAIVAGAGAVTKVGETILDECAFSKEQIQTLKAYMDAHDIPALYESPEAIYCSKQDKEKVKAIADHWCKDLSEEERKNHGITLVYEHLSEIDTNSIDQYPIVKITFLESNTPFAQIKNDLSNDFELIQATFAPLGKESGEIAAYGIDKARGMRILKDYFHADSLIAIGDAQNDLCMFDVADVSIAMGNATEEVKQKADRITASLEENGILKAFEDLQLI</sequence>
<dbReference type="PANTHER" id="PTHR10000">
    <property type="entry name" value="PHOSPHOSERINE PHOSPHATASE"/>
    <property type="match status" value="1"/>
</dbReference>
<dbReference type="Proteomes" id="UP000186705">
    <property type="component" value="Unassembled WGS sequence"/>
</dbReference>
<dbReference type="SFLD" id="SFLDS00003">
    <property type="entry name" value="Haloacid_Dehalogenase"/>
    <property type="match status" value="1"/>
</dbReference>
<dbReference type="STRING" id="1862672.BO225_01455"/>
<dbReference type="GeneID" id="78274613"/>
<dbReference type="GO" id="GO:0000287">
    <property type="term" value="F:magnesium ion binding"/>
    <property type="evidence" value="ECO:0007669"/>
    <property type="project" value="TreeGrafter"/>
</dbReference>
<reference evidence="1 2" key="1">
    <citation type="submission" date="2016-11" db="EMBL/GenBank/DDBJ databases">
        <title>Description of two novel members of the family Erysipelotrichaceae: Ileibacterium lipovorans gen. nov., sp. nov. and Dubosiella newyorkensis, gen. nov., sp. nov.</title>
        <authorList>
            <person name="Cox L.M."/>
            <person name="Sohn J."/>
            <person name="Tyrrell K.L."/>
            <person name="Citron D.M."/>
            <person name="Lawson P.A."/>
            <person name="Patel N.B."/>
            <person name="Iizumi T."/>
            <person name="Perez-Perez G.I."/>
            <person name="Goldstein E.J."/>
            <person name="Blaser M.J."/>
        </authorList>
    </citation>
    <scope>NUCLEOTIDE SEQUENCE [LARGE SCALE GENOMIC DNA]</scope>
    <source>
        <strain evidence="1 2">NYU-BL-A4</strain>
    </source>
</reference>
<dbReference type="SUPFAM" id="SSF56784">
    <property type="entry name" value="HAD-like"/>
    <property type="match status" value="1"/>
</dbReference>
<dbReference type="PROSITE" id="PS01229">
    <property type="entry name" value="COF_2"/>
    <property type="match status" value="1"/>
</dbReference>
<dbReference type="InterPro" id="IPR023214">
    <property type="entry name" value="HAD_sf"/>
</dbReference>
<comment type="caution">
    <text evidence="1">The sequence shown here is derived from an EMBL/GenBank/DDBJ whole genome shotgun (WGS) entry which is preliminary data.</text>
</comment>
<dbReference type="NCBIfam" id="TIGR00099">
    <property type="entry name" value="Cof-subfamily"/>
    <property type="match status" value="1"/>
</dbReference>
<dbReference type="GO" id="GO:0016791">
    <property type="term" value="F:phosphatase activity"/>
    <property type="evidence" value="ECO:0007669"/>
    <property type="project" value="TreeGrafter"/>
</dbReference>
<dbReference type="Pfam" id="PF08282">
    <property type="entry name" value="Hydrolase_3"/>
    <property type="match status" value="1"/>
</dbReference>
<dbReference type="InterPro" id="IPR036412">
    <property type="entry name" value="HAD-like_sf"/>
</dbReference>
<dbReference type="NCBIfam" id="TIGR01484">
    <property type="entry name" value="HAD-SF-IIB"/>
    <property type="match status" value="1"/>
</dbReference>
<keyword evidence="2" id="KW-1185">Reference proteome</keyword>
<evidence type="ECO:0000313" key="1">
    <source>
        <dbReference type="EMBL" id="OLU47765.1"/>
    </source>
</evidence>
<dbReference type="RefSeq" id="WP_076340511.1">
    <property type="nucleotide sequence ID" value="NZ_CAMNTW010000014.1"/>
</dbReference>
<dbReference type="InterPro" id="IPR006379">
    <property type="entry name" value="HAD-SF_hydro_IIB"/>
</dbReference>
<dbReference type="EMBL" id="MPKA01000042">
    <property type="protein sequence ID" value="OLU47765.1"/>
    <property type="molecule type" value="Genomic_DNA"/>
</dbReference>
<dbReference type="PANTHER" id="PTHR10000:SF25">
    <property type="entry name" value="PHOSPHATASE YKRA-RELATED"/>
    <property type="match status" value="1"/>
</dbReference>